<dbReference type="OrthoDB" id="6658727at2"/>
<reference evidence="1 2" key="1">
    <citation type="submission" date="2018-12" db="EMBL/GenBank/DDBJ databases">
        <authorList>
            <consortium name="Pathogen Informatics"/>
        </authorList>
    </citation>
    <scope>NUCLEOTIDE SEQUENCE [LARGE SCALE GENOMIC DNA]</scope>
    <source>
        <strain evidence="1 2">NCTC12742</strain>
    </source>
</reference>
<accession>A0A448VH28</accession>
<sequence length="151" mass="17808">MLENWKYHFWKKDQIDRNDIDAYIGYKIYPEDIEIFSNILYPDFMEYKNCIIKLPSGCTQDEIKDIQLLFDKWEGENLTTSQIEKVMNYTIISEIFFETSSSSNISTLSNIANLISLNWEICLKKKFPNRNFDIVVSNDDDQVSLTFSQVS</sequence>
<evidence type="ECO:0000313" key="2">
    <source>
        <dbReference type="Proteomes" id="UP000272771"/>
    </source>
</evidence>
<name>A0A448VH28_9NEIS</name>
<dbReference type="Proteomes" id="UP000272771">
    <property type="component" value="Chromosome"/>
</dbReference>
<dbReference type="AlphaFoldDB" id="A0A448VH28"/>
<gene>
    <name evidence="1" type="ORF">NCTC12742_00015</name>
</gene>
<protein>
    <submittedName>
        <fullName evidence="1">Uncharacterized protein</fullName>
    </submittedName>
</protein>
<proteinExistence type="predicted"/>
<dbReference type="EMBL" id="LR134533">
    <property type="protein sequence ID" value="VEJ49071.1"/>
    <property type="molecule type" value="Genomic_DNA"/>
</dbReference>
<dbReference type="RefSeq" id="WP_004285017.1">
    <property type="nucleotide sequence ID" value="NZ_CAUJRG010000024.1"/>
</dbReference>
<organism evidence="1 2">
    <name type="scientific">Neisseria weaveri</name>
    <dbReference type="NCBI Taxonomy" id="28091"/>
    <lineage>
        <taxon>Bacteria</taxon>
        <taxon>Pseudomonadati</taxon>
        <taxon>Pseudomonadota</taxon>
        <taxon>Betaproteobacteria</taxon>
        <taxon>Neisseriales</taxon>
        <taxon>Neisseriaceae</taxon>
        <taxon>Neisseria</taxon>
    </lineage>
</organism>
<keyword evidence="2" id="KW-1185">Reference proteome</keyword>
<evidence type="ECO:0000313" key="1">
    <source>
        <dbReference type="EMBL" id="VEJ49071.1"/>
    </source>
</evidence>